<feature type="transmembrane region" description="Helical" evidence="1">
    <location>
        <begin position="6"/>
        <end position="24"/>
    </location>
</feature>
<keyword evidence="1" id="KW-0812">Transmembrane</keyword>
<keyword evidence="1" id="KW-1133">Transmembrane helix</keyword>
<dbReference type="RefSeq" id="WP_277732835.1">
    <property type="nucleotide sequence ID" value="NZ_CP120733.1"/>
</dbReference>
<sequence>MNQIIPIIGIAICIIAGVIAFFFIKRSKQQNQTELSDAQITANEFINVKDIKDRFLYTRDGQIIMYIKINSISIDLFSDTEKEQICRALTAELSSIRKPFKFLAVSRPVDISPLINEYTQLLSETNNQKQKELLRNEMMVMSNYAISGDVVERQFYIMIWDKYHENVEKDILKECREFVNKFESGNIRCEILKEQEIVRLCNLVNNPAYVQVEDTETITSMTNIK</sequence>
<keyword evidence="3" id="KW-1185">Reference proteome</keyword>
<name>A0ABY8ED57_9FIRM</name>
<keyword evidence="1" id="KW-0472">Membrane</keyword>
<evidence type="ECO:0000256" key="1">
    <source>
        <dbReference type="SAM" id="Phobius"/>
    </source>
</evidence>
<reference evidence="2 3" key="1">
    <citation type="submission" date="2023-03" db="EMBL/GenBank/DDBJ databases">
        <title>Complete genome sequence of Tepidibacter sp. SWIR-1, isolated from a deep-sea hydrothermal vent.</title>
        <authorList>
            <person name="Li X."/>
        </authorList>
    </citation>
    <scope>NUCLEOTIDE SEQUENCE [LARGE SCALE GENOMIC DNA]</scope>
    <source>
        <strain evidence="2 3">SWIR-1</strain>
    </source>
</reference>
<evidence type="ECO:0000313" key="3">
    <source>
        <dbReference type="Proteomes" id="UP001222800"/>
    </source>
</evidence>
<gene>
    <name evidence="2" type="ORF">P4S50_01990</name>
</gene>
<protein>
    <submittedName>
        <fullName evidence="2">Uncharacterized protein</fullName>
    </submittedName>
</protein>
<evidence type="ECO:0000313" key="2">
    <source>
        <dbReference type="EMBL" id="WFD10869.1"/>
    </source>
</evidence>
<proteinExistence type="predicted"/>
<dbReference type="EMBL" id="CP120733">
    <property type="protein sequence ID" value="WFD10869.1"/>
    <property type="molecule type" value="Genomic_DNA"/>
</dbReference>
<dbReference type="Proteomes" id="UP001222800">
    <property type="component" value="Chromosome"/>
</dbReference>
<organism evidence="2 3">
    <name type="scientific">Tepidibacter hydrothermalis</name>
    <dbReference type="NCBI Taxonomy" id="3036126"/>
    <lineage>
        <taxon>Bacteria</taxon>
        <taxon>Bacillati</taxon>
        <taxon>Bacillota</taxon>
        <taxon>Clostridia</taxon>
        <taxon>Peptostreptococcales</taxon>
        <taxon>Peptostreptococcaceae</taxon>
        <taxon>Tepidibacter</taxon>
    </lineage>
</organism>
<accession>A0ABY8ED57</accession>